<organism evidence="2 3">
    <name type="scientific">Portunus trituberculatus</name>
    <name type="common">Swimming crab</name>
    <name type="synonym">Neptunus trituberculatus</name>
    <dbReference type="NCBI Taxonomy" id="210409"/>
    <lineage>
        <taxon>Eukaryota</taxon>
        <taxon>Metazoa</taxon>
        <taxon>Ecdysozoa</taxon>
        <taxon>Arthropoda</taxon>
        <taxon>Crustacea</taxon>
        <taxon>Multicrustacea</taxon>
        <taxon>Malacostraca</taxon>
        <taxon>Eumalacostraca</taxon>
        <taxon>Eucarida</taxon>
        <taxon>Decapoda</taxon>
        <taxon>Pleocyemata</taxon>
        <taxon>Brachyura</taxon>
        <taxon>Eubrachyura</taxon>
        <taxon>Portunoidea</taxon>
        <taxon>Portunidae</taxon>
        <taxon>Portuninae</taxon>
        <taxon>Portunus</taxon>
    </lineage>
</organism>
<proteinExistence type="predicted"/>
<keyword evidence="3" id="KW-1185">Reference proteome</keyword>
<accession>A0A5B7CJA7</accession>
<evidence type="ECO:0000313" key="2">
    <source>
        <dbReference type="EMBL" id="MPC08476.1"/>
    </source>
</evidence>
<dbReference type="EMBL" id="VSRR010000031">
    <property type="protein sequence ID" value="MPC08476.1"/>
    <property type="molecule type" value="Genomic_DNA"/>
</dbReference>
<reference evidence="2 3" key="1">
    <citation type="submission" date="2019-05" db="EMBL/GenBank/DDBJ databases">
        <title>Another draft genome of Portunus trituberculatus and its Hox gene families provides insights of decapod evolution.</title>
        <authorList>
            <person name="Jeong J.-H."/>
            <person name="Song I."/>
            <person name="Kim S."/>
            <person name="Choi T."/>
            <person name="Kim D."/>
            <person name="Ryu S."/>
            <person name="Kim W."/>
        </authorList>
    </citation>
    <scope>NUCLEOTIDE SEQUENCE [LARGE SCALE GENOMIC DNA]</scope>
    <source>
        <tissue evidence="2">Muscle</tissue>
    </source>
</reference>
<comment type="caution">
    <text evidence="2">The sequence shown here is derived from an EMBL/GenBank/DDBJ whole genome shotgun (WGS) entry which is preliminary data.</text>
</comment>
<dbReference type="AlphaFoldDB" id="A0A5B7CJA7"/>
<dbReference type="Proteomes" id="UP000324222">
    <property type="component" value="Unassembled WGS sequence"/>
</dbReference>
<evidence type="ECO:0000313" key="3">
    <source>
        <dbReference type="Proteomes" id="UP000324222"/>
    </source>
</evidence>
<feature type="region of interest" description="Disordered" evidence="1">
    <location>
        <begin position="1"/>
        <end position="47"/>
    </location>
</feature>
<evidence type="ECO:0000256" key="1">
    <source>
        <dbReference type="SAM" id="MobiDB-lite"/>
    </source>
</evidence>
<name>A0A5B7CJA7_PORTR</name>
<sequence length="117" mass="12553">MERQGEATVSVVVAGRGRETTEAAAGGGKREKNGEREEDQAEGGVPLSAVRYRVGHFQDRIHFRPTGRWPDVGEPRGTGRTGGRKEVEEARSLSVGERGWGVVRNGGIDGGRGLEGR</sequence>
<protein>
    <submittedName>
        <fullName evidence="2">Uncharacterized protein</fullName>
    </submittedName>
</protein>
<feature type="region of interest" description="Disordered" evidence="1">
    <location>
        <begin position="63"/>
        <end position="93"/>
    </location>
</feature>
<gene>
    <name evidence="2" type="ORF">E2C01_001064</name>
</gene>